<dbReference type="EMBL" id="CAEZSC010000025">
    <property type="protein sequence ID" value="CAB4533334.1"/>
    <property type="molecule type" value="Genomic_DNA"/>
</dbReference>
<dbReference type="Gene3D" id="3.40.50.2300">
    <property type="match status" value="2"/>
</dbReference>
<name>A0A6J7Q8W8_9ZZZZ</name>
<dbReference type="PANTHER" id="PTHR46847">
    <property type="entry name" value="D-ALLOSE-BINDING PERIPLASMIC PROTEIN-RELATED"/>
    <property type="match status" value="1"/>
</dbReference>
<organism evidence="7">
    <name type="scientific">freshwater metagenome</name>
    <dbReference type="NCBI Taxonomy" id="449393"/>
    <lineage>
        <taxon>unclassified sequences</taxon>
        <taxon>metagenomes</taxon>
        <taxon>ecological metagenomes</taxon>
    </lineage>
</organism>
<dbReference type="Pfam" id="PF13407">
    <property type="entry name" value="Peripla_BP_4"/>
    <property type="match status" value="1"/>
</dbReference>
<evidence type="ECO:0000256" key="3">
    <source>
        <dbReference type="ARBA" id="ARBA00022729"/>
    </source>
</evidence>
<comment type="subcellular location">
    <subcellularLocation>
        <location evidence="1">Cell envelope</location>
    </subcellularLocation>
</comment>
<dbReference type="PANTHER" id="PTHR46847:SF1">
    <property type="entry name" value="D-ALLOSE-BINDING PERIPLASMIC PROTEIN-RELATED"/>
    <property type="match status" value="1"/>
</dbReference>
<dbReference type="AlphaFoldDB" id="A0A6J7Q8W8"/>
<dbReference type="SUPFAM" id="SSF53822">
    <property type="entry name" value="Periplasmic binding protein-like I"/>
    <property type="match status" value="1"/>
</dbReference>
<dbReference type="InterPro" id="IPR025997">
    <property type="entry name" value="SBP_2_dom"/>
</dbReference>
<evidence type="ECO:0000256" key="1">
    <source>
        <dbReference type="ARBA" id="ARBA00004196"/>
    </source>
</evidence>
<evidence type="ECO:0000313" key="5">
    <source>
        <dbReference type="EMBL" id="CAB4533334.1"/>
    </source>
</evidence>
<accession>A0A6J7Q8W8</accession>
<protein>
    <submittedName>
        <fullName evidence="7">Unannotated protein</fullName>
    </submittedName>
</protein>
<evidence type="ECO:0000259" key="4">
    <source>
        <dbReference type="Pfam" id="PF13407"/>
    </source>
</evidence>
<comment type="similarity">
    <text evidence="2">Belongs to the bacterial solute-binding protein 2 family.</text>
</comment>
<dbReference type="EMBL" id="CAFBPI010000027">
    <property type="protein sequence ID" value="CAB5013365.1"/>
    <property type="molecule type" value="Genomic_DNA"/>
</dbReference>
<evidence type="ECO:0000313" key="7">
    <source>
        <dbReference type="EMBL" id="CAB5013365.1"/>
    </source>
</evidence>
<evidence type="ECO:0000256" key="2">
    <source>
        <dbReference type="ARBA" id="ARBA00007639"/>
    </source>
</evidence>
<sequence length="362" mass="38051">MIRFKSRATVAASAIAIVALAASTSVVAVSSANAALPSWCGPKKITMGFTDGFGGNSWRLVTTAAVREEIKLCPSVTKLYYADGQGKTDKAISDIKGMVAKGVKALVVFPDAGEAMLPALRSAYKAGVVTIPYRVWAGGTAGKDYTMWVGSDFVNSGKQWGNWIKKNLPDGGNILRISGPAGNSQGADESKGLESVLGTTGKYKFIGTAPFEATGWDPGKTQEVLTAAIAKYPKIDVITSDFGPSMVSALQAAVDSGWKVPAIATSDGNVLSCFYEDNKATQPDFKLMTVSTQNDHSRLATQWAVALATGGKKPATKIFPSNLFEDSVSGKPSPVSCRKDLPGDVYLSAKMSGDLQAKLKTN</sequence>
<evidence type="ECO:0000313" key="6">
    <source>
        <dbReference type="EMBL" id="CAB4588316.1"/>
    </source>
</evidence>
<proteinExistence type="inferred from homology"/>
<dbReference type="GO" id="GO:0030313">
    <property type="term" value="C:cell envelope"/>
    <property type="evidence" value="ECO:0007669"/>
    <property type="project" value="UniProtKB-SubCell"/>
</dbReference>
<keyword evidence="3" id="KW-0732">Signal</keyword>
<feature type="domain" description="Periplasmic binding protein" evidence="4">
    <location>
        <begin position="55"/>
        <end position="269"/>
    </location>
</feature>
<reference evidence="7" key="1">
    <citation type="submission" date="2020-05" db="EMBL/GenBank/DDBJ databases">
        <authorList>
            <person name="Chiriac C."/>
            <person name="Salcher M."/>
            <person name="Ghai R."/>
            <person name="Kavagutti S V."/>
        </authorList>
    </citation>
    <scope>NUCLEOTIDE SEQUENCE</scope>
</reference>
<gene>
    <name evidence="5" type="ORF">UFOPK1380_00555</name>
    <name evidence="6" type="ORF">UFOPK1778_00525</name>
    <name evidence="7" type="ORF">UFOPK4095_00591</name>
</gene>
<dbReference type="EMBL" id="CAEZUD010000020">
    <property type="protein sequence ID" value="CAB4588316.1"/>
    <property type="molecule type" value="Genomic_DNA"/>
</dbReference>
<dbReference type="GO" id="GO:0030246">
    <property type="term" value="F:carbohydrate binding"/>
    <property type="evidence" value="ECO:0007669"/>
    <property type="project" value="UniProtKB-ARBA"/>
</dbReference>
<dbReference type="InterPro" id="IPR028082">
    <property type="entry name" value="Peripla_BP_I"/>
</dbReference>